<keyword evidence="1" id="KW-1133">Transmembrane helix</keyword>
<keyword evidence="3" id="KW-1185">Reference proteome</keyword>
<dbReference type="AlphaFoldDB" id="A0A372DRV1"/>
<feature type="transmembrane region" description="Helical" evidence="1">
    <location>
        <begin position="34"/>
        <end position="65"/>
    </location>
</feature>
<dbReference type="EMBL" id="QVPD01000002">
    <property type="protein sequence ID" value="RFP62082.1"/>
    <property type="molecule type" value="Genomic_DNA"/>
</dbReference>
<sequence>MSAFGFRFDRFRPDRAGFRTGFAPRKPRHPLLRLALGLLGLGVLLVLVFFSVFVGIAMLAAGLLYRLWKQRGKPVARPARVVDGDYRVLAKPALPRA</sequence>
<gene>
    <name evidence="2" type="ORF">D0Y53_03255</name>
</gene>
<comment type="caution">
    <text evidence="2">The sequence shown here is derived from an EMBL/GenBank/DDBJ whole genome shotgun (WGS) entry which is preliminary data.</text>
</comment>
<dbReference type="OrthoDB" id="5976163at2"/>
<protein>
    <recommendedName>
        <fullName evidence="4">Transmembrane protein</fullName>
    </recommendedName>
</protein>
<name>A0A372DRV1_9GAMM</name>
<accession>A0A372DRV1</accession>
<organism evidence="2 3">
    <name type="scientific">Cognatiluteimonas weifangensis</name>
    <dbReference type="NCBI Taxonomy" id="2303539"/>
    <lineage>
        <taxon>Bacteria</taxon>
        <taxon>Pseudomonadati</taxon>
        <taxon>Pseudomonadota</taxon>
        <taxon>Gammaproteobacteria</taxon>
        <taxon>Lysobacterales</taxon>
        <taxon>Lysobacteraceae</taxon>
        <taxon>Cognatiluteimonas</taxon>
    </lineage>
</organism>
<evidence type="ECO:0008006" key="4">
    <source>
        <dbReference type="Google" id="ProtNLM"/>
    </source>
</evidence>
<dbReference type="Proteomes" id="UP000262917">
    <property type="component" value="Unassembled WGS sequence"/>
</dbReference>
<evidence type="ECO:0000256" key="1">
    <source>
        <dbReference type="SAM" id="Phobius"/>
    </source>
</evidence>
<evidence type="ECO:0000313" key="3">
    <source>
        <dbReference type="Proteomes" id="UP000262917"/>
    </source>
</evidence>
<proteinExistence type="predicted"/>
<keyword evidence="1" id="KW-0472">Membrane</keyword>
<keyword evidence="1" id="KW-0812">Transmembrane</keyword>
<reference evidence="2 3" key="1">
    <citation type="submission" date="2018-08" db="EMBL/GenBank/DDBJ databases">
        <title>Lysobacter weifangensis sp. nov., a new member of the family 'Xanthomonadaceae', isolated from soil in a farmland.</title>
        <authorList>
            <person name="Zhao H."/>
        </authorList>
    </citation>
    <scope>NUCLEOTIDE SEQUENCE [LARGE SCALE GENOMIC DNA]</scope>
    <source>
        <strain evidence="2 3">WF-2</strain>
    </source>
</reference>
<dbReference type="RefSeq" id="WP_117201757.1">
    <property type="nucleotide sequence ID" value="NZ_JBHTBK010000008.1"/>
</dbReference>
<evidence type="ECO:0000313" key="2">
    <source>
        <dbReference type="EMBL" id="RFP62082.1"/>
    </source>
</evidence>